<dbReference type="GO" id="GO:0005737">
    <property type="term" value="C:cytoplasm"/>
    <property type="evidence" value="ECO:0007669"/>
    <property type="project" value="TreeGrafter"/>
</dbReference>
<evidence type="ECO:0000256" key="1">
    <source>
        <dbReference type="SAM" id="MobiDB-lite"/>
    </source>
</evidence>
<dbReference type="CDD" id="cd16119">
    <property type="entry name" value="UBX_UBXN6"/>
    <property type="match status" value="1"/>
</dbReference>
<dbReference type="Gene3D" id="3.10.20.90">
    <property type="entry name" value="Phosphatidylinositol 3-kinase Catalytic Subunit, Chain A, domain 1"/>
    <property type="match status" value="1"/>
</dbReference>
<dbReference type="SMART" id="SM00580">
    <property type="entry name" value="PUG"/>
    <property type="match status" value="1"/>
</dbReference>
<gene>
    <name evidence="3" type="ORF">EVEC_LOCUS3419</name>
</gene>
<evidence type="ECO:0000313" key="5">
    <source>
        <dbReference type="WBParaSite" id="EVEC_0000371101-mRNA-1"/>
    </source>
</evidence>
<reference evidence="5" key="1">
    <citation type="submission" date="2017-02" db="UniProtKB">
        <authorList>
            <consortium name="WormBaseParasite"/>
        </authorList>
    </citation>
    <scope>IDENTIFICATION</scope>
</reference>
<dbReference type="Gene3D" id="1.20.58.2190">
    <property type="match status" value="1"/>
</dbReference>
<feature type="region of interest" description="Disordered" evidence="1">
    <location>
        <begin position="18"/>
        <end position="38"/>
    </location>
</feature>
<dbReference type="EMBL" id="UXUI01007591">
    <property type="protein sequence ID" value="VDD88276.1"/>
    <property type="molecule type" value="Genomic_DNA"/>
</dbReference>
<dbReference type="SUPFAM" id="SSF143503">
    <property type="entry name" value="PUG domain-like"/>
    <property type="match status" value="1"/>
</dbReference>
<dbReference type="AlphaFoldDB" id="A0A0N4V190"/>
<reference evidence="3 4" key="2">
    <citation type="submission" date="2018-10" db="EMBL/GenBank/DDBJ databases">
        <authorList>
            <consortium name="Pathogen Informatics"/>
        </authorList>
    </citation>
    <scope>NUCLEOTIDE SEQUENCE [LARGE SCALE GENOMIC DNA]</scope>
</reference>
<name>A0A0N4V190_ENTVE</name>
<dbReference type="CDD" id="cd10460">
    <property type="entry name" value="PUB_UBXD1"/>
    <property type="match status" value="1"/>
</dbReference>
<feature type="domain" description="UBX" evidence="2">
    <location>
        <begin position="350"/>
        <end position="427"/>
    </location>
</feature>
<organism evidence="5">
    <name type="scientific">Enterobius vermicularis</name>
    <name type="common">Human pinworm</name>
    <dbReference type="NCBI Taxonomy" id="51028"/>
    <lineage>
        <taxon>Eukaryota</taxon>
        <taxon>Metazoa</taxon>
        <taxon>Ecdysozoa</taxon>
        <taxon>Nematoda</taxon>
        <taxon>Chromadorea</taxon>
        <taxon>Rhabditida</taxon>
        <taxon>Spirurina</taxon>
        <taxon>Oxyuridomorpha</taxon>
        <taxon>Oxyuroidea</taxon>
        <taxon>Oxyuridae</taxon>
        <taxon>Enterobius</taxon>
    </lineage>
</organism>
<evidence type="ECO:0000313" key="3">
    <source>
        <dbReference type="EMBL" id="VDD88276.1"/>
    </source>
</evidence>
<dbReference type="PANTHER" id="PTHR23153">
    <property type="entry name" value="UBX-RELATED"/>
    <property type="match status" value="1"/>
</dbReference>
<dbReference type="Pfam" id="PF00789">
    <property type="entry name" value="UBX"/>
    <property type="match status" value="1"/>
</dbReference>
<dbReference type="STRING" id="51028.A0A0N4V190"/>
<dbReference type="OrthoDB" id="49605at2759"/>
<keyword evidence="4" id="KW-1185">Reference proteome</keyword>
<protein>
    <submittedName>
        <fullName evidence="5">UBX domain-containing protein</fullName>
    </submittedName>
</protein>
<accession>A0A0N4V190</accession>
<sequence length="448" mass="51083">MNRLKEFLKKKKVKDNFKKAGPGRKLNDGTVVGTGYTVSPTSSVRREASSTSKGAFLISERVASADFAAQAAYKRMNVGVKQETATQRNIRLKALRELEKEREEADILAGKNEPAKTDYVAQTVDEQSFEHSNVIQNVYFTCELLGEELKLTKYEMRKKVEDFLRLQLDDDALVASSLMIFSLNGEKRQIASETLQKYVQNLIEHPEETKYRRIRMSNKALKDRVLCVKGGLEFLLACGFEEKLESLDNSTPEKFLIITEEKAMDIASLVQALEILRAGEPVPLKLYRDPVVFKASEFVKLTNEDLSPDFFQLSAEELKKEQAAKTLEAERMLMLRTQEMRIRDETLRRYTYKYTVIRTRFPDDFFLQGTFGCYEKLSNVREFVSQHLAQPDLPLFILKDPVSGNNLSDETKTLGELSLAPAAVINFEWDPDVLASYTQQGLQVTVTF</sequence>
<evidence type="ECO:0000259" key="2">
    <source>
        <dbReference type="PROSITE" id="PS50033"/>
    </source>
</evidence>
<dbReference type="InterPro" id="IPR029071">
    <property type="entry name" value="Ubiquitin-like_domsf"/>
</dbReference>
<proteinExistence type="predicted"/>
<dbReference type="InterPro" id="IPR001012">
    <property type="entry name" value="UBX_dom"/>
</dbReference>
<dbReference type="Proteomes" id="UP000274131">
    <property type="component" value="Unassembled WGS sequence"/>
</dbReference>
<dbReference type="PANTHER" id="PTHR23153:SF38">
    <property type="entry name" value="UBX DOMAIN-CONTAINING PROTEIN 6"/>
    <property type="match status" value="1"/>
</dbReference>
<dbReference type="Pfam" id="PF09409">
    <property type="entry name" value="PUB"/>
    <property type="match status" value="1"/>
</dbReference>
<dbReference type="SUPFAM" id="SSF54236">
    <property type="entry name" value="Ubiquitin-like"/>
    <property type="match status" value="1"/>
</dbReference>
<dbReference type="InterPro" id="IPR036339">
    <property type="entry name" value="PUB-like_dom_sf"/>
</dbReference>
<dbReference type="InterPro" id="IPR018997">
    <property type="entry name" value="PUB_domain"/>
</dbReference>
<evidence type="ECO:0000313" key="4">
    <source>
        <dbReference type="Proteomes" id="UP000274131"/>
    </source>
</evidence>
<dbReference type="PROSITE" id="PS50033">
    <property type="entry name" value="UBX"/>
    <property type="match status" value="1"/>
</dbReference>
<dbReference type="InterPro" id="IPR042774">
    <property type="entry name" value="UBXN6_PUB"/>
</dbReference>
<dbReference type="WBParaSite" id="EVEC_0000371101-mRNA-1">
    <property type="protein sequence ID" value="EVEC_0000371101-mRNA-1"/>
    <property type="gene ID" value="EVEC_0000371101"/>
</dbReference>